<keyword evidence="3" id="KW-1185">Reference proteome</keyword>
<dbReference type="AlphaFoldDB" id="A0A495MD78"/>
<comment type="caution">
    <text evidence="2">The sequence shown here is derived from an EMBL/GenBank/DDBJ whole genome shotgun (WGS) entry which is preliminary data.</text>
</comment>
<feature type="chain" id="PRO_5019711817" description="DUF4468 domain-containing protein" evidence="1">
    <location>
        <begin position="24"/>
        <end position="165"/>
    </location>
</feature>
<evidence type="ECO:0008006" key="4">
    <source>
        <dbReference type="Google" id="ProtNLM"/>
    </source>
</evidence>
<keyword evidence="1" id="KW-0732">Signal</keyword>
<evidence type="ECO:0000313" key="3">
    <source>
        <dbReference type="Proteomes" id="UP000277579"/>
    </source>
</evidence>
<gene>
    <name evidence="2" type="ORF">CLV94_2276</name>
</gene>
<organism evidence="2 3">
    <name type="scientific">Flavobacterium endophyticum</name>
    <dbReference type="NCBI Taxonomy" id="1540163"/>
    <lineage>
        <taxon>Bacteria</taxon>
        <taxon>Pseudomonadati</taxon>
        <taxon>Bacteroidota</taxon>
        <taxon>Flavobacteriia</taxon>
        <taxon>Flavobacteriales</taxon>
        <taxon>Flavobacteriaceae</taxon>
        <taxon>Flavobacterium</taxon>
    </lineage>
</organism>
<dbReference type="EMBL" id="RBLC01000002">
    <property type="protein sequence ID" value="RKS23368.1"/>
    <property type="molecule type" value="Genomic_DNA"/>
</dbReference>
<dbReference type="RefSeq" id="WP_121376569.1">
    <property type="nucleotide sequence ID" value="NZ_RBLC01000002.1"/>
</dbReference>
<dbReference type="PROSITE" id="PS51257">
    <property type="entry name" value="PROKAR_LIPOPROTEIN"/>
    <property type="match status" value="1"/>
</dbReference>
<accession>A0A495MD78</accession>
<protein>
    <recommendedName>
        <fullName evidence="4">DUF4468 domain-containing protein</fullName>
    </recommendedName>
</protein>
<name>A0A495MD78_9FLAO</name>
<sequence>MKTIQQHFVFLFLAFTSSCIAQAQGATTTHETAAYSITYPAKSELRTYKNEEKDLFKSLFSLYDFGSSAIADFSGISLSKLDCSGIGIKAVIEVTERGKTVTKSWNEHSQSAFDELIYEDDGYTFVKHLYIEKENLYQLTGSIKTDMFPAHYKDMQKIMASFYLK</sequence>
<feature type="signal peptide" evidence="1">
    <location>
        <begin position="1"/>
        <end position="23"/>
    </location>
</feature>
<dbReference type="Proteomes" id="UP000277579">
    <property type="component" value="Unassembled WGS sequence"/>
</dbReference>
<proteinExistence type="predicted"/>
<evidence type="ECO:0000313" key="2">
    <source>
        <dbReference type="EMBL" id="RKS23368.1"/>
    </source>
</evidence>
<reference evidence="2 3" key="1">
    <citation type="submission" date="2018-10" db="EMBL/GenBank/DDBJ databases">
        <title>Genomic Encyclopedia of Archaeal and Bacterial Type Strains, Phase II (KMG-II): from individual species to whole genera.</title>
        <authorList>
            <person name="Goeker M."/>
        </authorList>
    </citation>
    <scope>NUCLEOTIDE SEQUENCE [LARGE SCALE GENOMIC DNA]</scope>
    <source>
        <strain evidence="2 3">DSM 29537</strain>
    </source>
</reference>
<evidence type="ECO:0000256" key="1">
    <source>
        <dbReference type="SAM" id="SignalP"/>
    </source>
</evidence>